<dbReference type="GO" id="GO:0016020">
    <property type="term" value="C:membrane"/>
    <property type="evidence" value="ECO:0007669"/>
    <property type="project" value="UniProtKB-SubCell"/>
</dbReference>
<comment type="subcellular location">
    <subcellularLocation>
        <location evidence="1">Membrane</location>
        <topology evidence="1">Multi-pass membrane protein</topology>
    </subcellularLocation>
</comment>
<evidence type="ECO:0000256" key="1">
    <source>
        <dbReference type="ARBA" id="ARBA00004141"/>
    </source>
</evidence>
<evidence type="ECO:0000256" key="4">
    <source>
        <dbReference type="ARBA" id="ARBA00022989"/>
    </source>
</evidence>
<dbReference type="PANTHER" id="PTHR11266:SF80">
    <property type="entry name" value="PEROXISOMAL MEMBRANE PROTEIN 2"/>
    <property type="match status" value="1"/>
</dbReference>
<evidence type="ECO:0000256" key="2">
    <source>
        <dbReference type="ARBA" id="ARBA00006824"/>
    </source>
</evidence>
<gene>
    <name evidence="7" type="ORF">MKW94_001275</name>
</gene>
<feature type="transmembrane region" description="Helical" evidence="6">
    <location>
        <begin position="208"/>
        <end position="229"/>
    </location>
</feature>
<evidence type="ECO:0000256" key="6">
    <source>
        <dbReference type="RuleBase" id="RU363053"/>
    </source>
</evidence>
<dbReference type="Pfam" id="PF04117">
    <property type="entry name" value="Mpv17_PMP22"/>
    <property type="match status" value="1"/>
</dbReference>
<dbReference type="AlphaFoldDB" id="A0AA41VY82"/>
<organism evidence="7 8">
    <name type="scientific">Papaver nudicaule</name>
    <name type="common">Iceland poppy</name>
    <dbReference type="NCBI Taxonomy" id="74823"/>
    <lineage>
        <taxon>Eukaryota</taxon>
        <taxon>Viridiplantae</taxon>
        <taxon>Streptophyta</taxon>
        <taxon>Embryophyta</taxon>
        <taxon>Tracheophyta</taxon>
        <taxon>Spermatophyta</taxon>
        <taxon>Magnoliopsida</taxon>
        <taxon>Ranunculales</taxon>
        <taxon>Papaveraceae</taxon>
        <taxon>Papaveroideae</taxon>
        <taxon>Papaver</taxon>
    </lineage>
</organism>
<sequence>MAPNPVNVIDTFSSFSRFITTSPKPNYLITKNLCVNSIQSTKFRVSSSSSSPTCRLNAVSAVSINGSGFKDMGRSQIKIGETTNLLKVSAVSNGGAGGTGGGFGGGNSGGSGGGGRGDGAENGGGNWSLISWYLKLLEMYPLLTKSVTSALLNLIGDLACQILIDKVPTADVKRTFIFTFLGFALVGPALHFWYLYLSKLVTASGATGAVLSLVLDQFVFSPIFLGVFLSTLVTLEGKPSQVVPKLRQEWFSAVIANWQLWIPFQFLNFRFVPQNFQVLAANVVALAWNVILSFKAHKAILPKQD</sequence>
<proteinExistence type="inferred from homology"/>
<dbReference type="Proteomes" id="UP001177140">
    <property type="component" value="Unassembled WGS sequence"/>
</dbReference>
<dbReference type="GO" id="GO:0005737">
    <property type="term" value="C:cytoplasm"/>
    <property type="evidence" value="ECO:0007669"/>
    <property type="project" value="TreeGrafter"/>
</dbReference>
<keyword evidence="8" id="KW-1185">Reference proteome</keyword>
<evidence type="ECO:0000256" key="5">
    <source>
        <dbReference type="ARBA" id="ARBA00023136"/>
    </source>
</evidence>
<evidence type="ECO:0000256" key="3">
    <source>
        <dbReference type="ARBA" id="ARBA00022692"/>
    </source>
</evidence>
<evidence type="ECO:0000313" key="7">
    <source>
        <dbReference type="EMBL" id="MCL7049702.1"/>
    </source>
</evidence>
<keyword evidence="5 6" id="KW-0472">Membrane</keyword>
<accession>A0AA41VY82</accession>
<feature type="transmembrane region" description="Helical" evidence="6">
    <location>
        <begin position="176"/>
        <end position="196"/>
    </location>
</feature>
<dbReference type="EMBL" id="JAJJMA010319153">
    <property type="protein sequence ID" value="MCL7049702.1"/>
    <property type="molecule type" value="Genomic_DNA"/>
</dbReference>
<evidence type="ECO:0000313" key="8">
    <source>
        <dbReference type="Proteomes" id="UP001177140"/>
    </source>
</evidence>
<reference evidence="7" key="1">
    <citation type="submission" date="2022-03" db="EMBL/GenBank/DDBJ databases">
        <title>A functionally conserved STORR gene fusion in Papaver species that diverged 16.8 million years ago.</title>
        <authorList>
            <person name="Catania T."/>
        </authorList>
    </citation>
    <scope>NUCLEOTIDE SEQUENCE</scope>
    <source>
        <strain evidence="7">S-191538</strain>
    </source>
</reference>
<comment type="similarity">
    <text evidence="2 6">Belongs to the peroxisomal membrane protein PXMP2/4 family.</text>
</comment>
<protein>
    <submittedName>
        <fullName evidence="7">Uncharacterized protein</fullName>
    </submittedName>
</protein>
<dbReference type="InterPro" id="IPR007248">
    <property type="entry name" value="Mpv17_PMP22"/>
</dbReference>
<dbReference type="PANTHER" id="PTHR11266">
    <property type="entry name" value="PEROXISOMAL MEMBRANE PROTEIN 2, PXMP2 MPV17"/>
    <property type="match status" value="1"/>
</dbReference>
<comment type="caution">
    <text evidence="7">The sequence shown here is derived from an EMBL/GenBank/DDBJ whole genome shotgun (WGS) entry which is preliminary data.</text>
</comment>
<name>A0AA41VY82_PAPNU</name>
<keyword evidence="3 6" id="KW-0812">Transmembrane</keyword>
<keyword evidence="4 6" id="KW-1133">Transmembrane helix</keyword>